<dbReference type="Proteomes" id="UP000677668">
    <property type="component" value="Chromosome 1"/>
</dbReference>
<evidence type="ECO:0000256" key="3">
    <source>
        <dbReference type="ARBA" id="ARBA00012362"/>
    </source>
</evidence>
<organism evidence="10 11">
    <name type="scientific">Chloracidobacterium sp. N</name>
    <dbReference type="NCBI Taxonomy" id="2821540"/>
    <lineage>
        <taxon>Bacteria</taxon>
        <taxon>Pseudomonadati</taxon>
        <taxon>Acidobacteriota</taxon>
        <taxon>Terriglobia</taxon>
        <taxon>Terriglobales</taxon>
        <taxon>Acidobacteriaceae</taxon>
        <taxon>Chloracidobacterium</taxon>
        <taxon>Chloracidobacterium aggregatum</taxon>
    </lineage>
</organism>
<dbReference type="EC" id="4.1.1.48" evidence="3"/>
<comment type="catalytic activity">
    <reaction evidence="1">
        <text>1-(2-carboxyphenylamino)-1-deoxy-D-ribulose 5-phosphate + H(+) = (1S,2R)-1-C-(indol-3-yl)glycerol 3-phosphate + CO2 + H2O</text>
        <dbReference type="Rhea" id="RHEA:23476"/>
        <dbReference type="ChEBI" id="CHEBI:15377"/>
        <dbReference type="ChEBI" id="CHEBI:15378"/>
        <dbReference type="ChEBI" id="CHEBI:16526"/>
        <dbReference type="ChEBI" id="CHEBI:58613"/>
        <dbReference type="ChEBI" id="CHEBI:58866"/>
        <dbReference type="EC" id="4.1.1.48"/>
    </reaction>
</comment>
<dbReference type="InterPro" id="IPR045186">
    <property type="entry name" value="Indole-3-glycerol_P_synth"/>
</dbReference>
<dbReference type="Gene3D" id="3.20.20.70">
    <property type="entry name" value="Aldolase class I"/>
    <property type="match status" value="1"/>
</dbReference>
<keyword evidence="5" id="KW-0210">Decarboxylase</keyword>
<feature type="domain" description="Indole-3-glycerol phosphate synthase" evidence="9">
    <location>
        <begin position="36"/>
        <end position="256"/>
    </location>
</feature>
<gene>
    <name evidence="10" type="ORF">J8C05_04345</name>
</gene>
<proteinExistence type="predicted"/>
<dbReference type="InterPro" id="IPR013785">
    <property type="entry name" value="Aldolase_TIM"/>
</dbReference>
<dbReference type="EMBL" id="CP072642">
    <property type="protein sequence ID" value="QUV94684.1"/>
    <property type="molecule type" value="Genomic_DNA"/>
</dbReference>
<comment type="pathway">
    <text evidence="2">Amino-acid biosynthesis; L-tryptophan biosynthesis; L-tryptophan from chorismate: step 4/5.</text>
</comment>
<keyword evidence="7" id="KW-0057">Aromatic amino acid biosynthesis</keyword>
<dbReference type="InterPro" id="IPR013798">
    <property type="entry name" value="Indole-3-glycerol_P_synth_dom"/>
</dbReference>
<evidence type="ECO:0000313" key="11">
    <source>
        <dbReference type="Proteomes" id="UP000677668"/>
    </source>
</evidence>
<keyword evidence="11" id="KW-1185">Reference proteome</keyword>
<reference evidence="10 11" key="1">
    <citation type="submission" date="2021-03" db="EMBL/GenBank/DDBJ databases">
        <title>Genomic and phenotypic characterization of Chloracidobacterium isolates provides evidence for multiple species.</title>
        <authorList>
            <person name="Saini M.K."/>
            <person name="Costas A.M.G."/>
            <person name="Tank M."/>
            <person name="Bryant D.A."/>
        </authorList>
    </citation>
    <scope>NUCLEOTIDE SEQUENCE [LARGE SCALE GENOMIC DNA]</scope>
    <source>
        <strain evidence="10 11">N</strain>
    </source>
</reference>
<evidence type="ECO:0000256" key="5">
    <source>
        <dbReference type="ARBA" id="ARBA00022793"/>
    </source>
</evidence>
<keyword evidence="4" id="KW-0028">Amino-acid biosynthesis</keyword>
<dbReference type="PANTHER" id="PTHR22854:SF2">
    <property type="entry name" value="INDOLE-3-GLYCEROL-PHOSPHATE SYNTHASE"/>
    <property type="match status" value="1"/>
</dbReference>
<evidence type="ECO:0000256" key="4">
    <source>
        <dbReference type="ARBA" id="ARBA00022605"/>
    </source>
</evidence>
<dbReference type="SUPFAM" id="SSF51366">
    <property type="entry name" value="Ribulose-phoshate binding barrel"/>
    <property type="match status" value="1"/>
</dbReference>
<evidence type="ECO:0000256" key="2">
    <source>
        <dbReference type="ARBA" id="ARBA00004696"/>
    </source>
</evidence>
<accession>A0ABX8B163</accession>
<evidence type="ECO:0000256" key="7">
    <source>
        <dbReference type="ARBA" id="ARBA00023141"/>
    </source>
</evidence>
<evidence type="ECO:0000256" key="8">
    <source>
        <dbReference type="ARBA" id="ARBA00023239"/>
    </source>
</evidence>
<dbReference type="RefSeq" id="WP_211422959.1">
    <property type="nucleotide sequence ID" value="NZ_CP072642.1"/>
</dbReference>
<dbReference type="InterPro" id="IPR011060">
    <property type="entry name" value="RibuloseP-bd_barrel"/>
</dbReference>
<sequence length="263" mass="28620">MTDRMMSCAPARPTLADIVSARRRSVAAHHPVSLPELAPARGTFLPALQQNPSAIIAEIKPRSPAEGVLQSTPDLARVLTAYDAHAVALSVLTEPDYFGGSFDLLAAVARQSSRPTLCKDFVLDVRQIHAARAAGAEAVLLIVKILDDEQLRRLSAEIQRWNMTPVVEVQTEAELERALALNPSVILINNRNLETFDISLETTQRLALRVPSQVVTIAASGIRCRADIEALLPYCTRFLIGTHLMRAPDLEAAFADLLGKAYA</sequence>
<protein>
    <recommendedName>
        <fullName evidence="3">indole-3-glycerol-phosphate synthase</fullName>
        <ecNumber evidence="3">4.1.1.48</ecNumber>
    </recommendedName>
</protein>
<evidence type="ECO:0000256" key="1">
    <source>
        <dbReference type="ARBA" id="ARBA00001633"/>
    </source>
</evidence>
<name>A0ABX8B163_9BACT</name>
<keyword evidence="8" id="KW-0456">Lyase</keyword>
<dbReference type="CDD" id="cd00331">
    <property type="entry name" value="IGPS"/>
    <property type="match status" value="1"/>
</dbReference>
<evidence type="ECO:0000256" key="6">
    <source>
        <dbReference type="ARBA" id="ARBA00022822"/>
    </source>
</evidence>
<dbReference type="PANTHER" id="PTHR22854">
    <property type="entry name" value="TRYPTOPHAN BIOSYNTHESIS PROTEIN"/>
    <property type="match status" value="1"/>
</dbReference>
<dbReference type="Pfam" id="PF00218">
    <property type="entry name" value="IGPS"/>
    <property type="match status" value="1"/>
</dbReference>
<evidence type="ECO:0000259" key="9">
    <source>
        <dbReference type="Pfam" id="PF00218"/>
    </source>
</evidence>
<evidence type="ECO:0000313" key="10">
    <source>
        <dbReference type="EMBL" id="QUV94684.1"/>
    </source>
</evidence>
<keyword evidence="6" id="KW-0822">Tryptophan biosynthesis</keyword>